<accession>X0SAG7</accession>
<dbReference type="Pfam" id="PF06356">
    <property type="entry name" value="DUF1064"/>
    <property type="match status" value="1"/>
</dbReference>
<evidence type="ECO:0000313" key="1">
    <source>
        <dbReference type="EMBL" id="GAF72171.1"/>
    </source>
</evidence>
<dbReference type="InterPro" id="IPR009414">
    <property type="entry name" value="DUF1064"/>
</dbReference>
<sequence length="149" mass="17288">MSRTSRRKRGPVRAKKVTVDNINFKSGLEAYMYKALKNAKIKATYEGTTFELVPSFVSVNDSYERTGNGKGEFKYRGNKNMLNIKYTPDFIGTNFVIECKGRPNESFPLRWKLFKKLMAQDYPKTTLYKPQNQKECDETIKLILGNQKH</sequence>
<name>X0SAG7_9ZZZZ</name>
<organism evidence="1">
    <name type="scientific">marine sediment metagenome</name>
    <dbReference type="NCBI Taxonomy" id="412755"/>
    <lineage>
        <taxon>unclassified sequences</taxon>
        <taxon>metagenomes</taxon>
        <taxon>ecological metagenomes</taxon>
    </lineage>
</organism>
<proteinExistence type="predicted"/>
<gene>
    <name evidence="1" type="ORF">S01H1_17456</name>
</gene>
<reference evidence="1" key="1">
    <citation type="journal article" date="2014" name="Front. Microbiol.">
        <title>High frequency of phylogenetically diverse reductive dehalogenase-homologous genes in deep subseafloor sedimentary metagenomes.</title>
        <authorList>
            <person name="Kawai M."/>
            <person name="Futagami T."/>
            <person name="Toyoda A."/>
            <person name="Takaki Y."/>
            <person name="Nishi S."/>
            <person name="Hori S."/>
            <person name="Arai W."/>
            <person name="Tsubouchi T."/>
            <person name="Morono Y."/>
            <person name="Uchiyama I."/>
            <person name="Ito T."/>
            <person name="Fujiyama A."/>
            <person name="Inagaki F."/>
            <person name="Takami H."/>
        </authorList>
    </citation>
    <scope>NUCLEOTIDE SEQUENCE</scope>
    <source>
        <strain evidence="1">Expedition CK06-06</strain>
    </source>
</reference>
<evidence type="ECO:0008006" key="2">
    <source>
        <dbReference type="Google" id="ProtNLM"/>
    </source>
</evidence>
<dbReference type="EMBL" id="BARS01009262">
    <property type="protein sequence ID" value="GAF72171.1"/>
    <property type="molecule type" value="Genomic_DNA"/>
</dbReference>
<protein>
    <recommendedName>
        <fullName evidence="2">DUF1064 domain-containing protein</fullName>
    </recommendedName>
</protein>
<dbReference type="Gene3D" id="3.40.91.30">
    <property type="match status" value="1"/>
</dbReference>
<dbReference type="AlphaFoldDB" id="X0SAG7"/>
<comment type="caution">
    <text evidence="1">The sequence shown here is derived from an EMBL/GenBank/DDBJ whole genome shotgun (WGS) entry which is preliminary data.</text>
</comment>